<dbReference type="AlphaFoldDB" id="A0A7L4GJ70"/>
<protein>
    <submittedName>
        <fullName evidence="4">KLH10 protein</fullName>
    </submittedName>
</protein>
<dbReference type="CDD" id="cd18450">
    <property type="entry name" value="BACK_KLHL10"/>
    <property type="match status" value="1"/>
</dbReference>
<dbReference type="Gene3D" id="2.120.10.80">
    <property type="entry name" value="Kelch-type beta propeller"/>
    <property type="match status" value="1"/>
</dbReference>
<feature type="non-terminal residue" evidence="4">
    <location>
        <position position="1"/>
    </location>
</feature>
<dbReference type="PANTHER" id="PTHR24412:SF172">
    <property type="entry name" value="KELCH-LIKE PROTEIN 10"/>
    <property type="match status" value="1"/>
</dbReference>
<dbReference type="InterPro" id="IPR011333">
    <property type="entry name" value="SKP1/BTB/POZ_sf"/>
</dbReference>
<dbReference type="InterPro" id="IPR011705">
    <property type="entry name" value="BACK"/>
</dbReference>
<dbReference type="InterPro" id="IPR030608">
    <property type="entry name" value="KLHL10_BTB/POZ"/>
</dbReference>
<organism evidence="4 5">
    <name type="scientific">Podargus strigoides</name>
    <name type="common">Tawny frogmouth</name>
    <name type="synonym">Caprimulgus strigoides</name>
    <dbReference type="NCBI Taxonomy" id="8905"/>
    <lineage>
        <taxon>Eukaryota</taxon>
        <taxon>Metazoa</taxon>
        <taxon>Chordata</taxon>
        <taxon>Craniata</taxon>
        <taxon>Vertebrata</taxon>
        <taxon>Euteleostomi</taxon>
        <taxon>Archelosauria</taxon>
        <taxon>Archosauria</taxon>
        <taxon>Dinosauria</taxon>
        <taxon>Saurischia</taxon>
        <taxon>Theropoda</taxon>
        <taxon>Coelurosauria</taxon>
        <taxon>Aves</taxon>
        <taxon>Neognathae</taxon>
        <taxon>Neoaves</taxon>
        <taxon>Strisores</taxon>
        <taxon>Caprimulgiformes</taxon>
        <taxon>Podargidae</taxon>
        <taxon>Podargus</taxon>
    </lineage>
</organism>
<keyword evidence="2" id="KW-0677">Repeat</keyword>
<dbReference type="PROSITE" id="PS50097">
    <property type="entry name" value="BTB"/>
    <property type="match status" value="1"/>
</dbReference>
<dbReference type="SUPFAM" id="SSF117281">
    <property type="entry name" value="Kelch motif"/>
    <property type="match status" value="1"/>
</dbReference>
<dbReference type="InterPro" id="IPR017096">
    <property type="entry name" value="BTB-kelch_protein"/>
</dbReference>
<dbReference type="InterPro" id="IPR006652">
    <property type="entry name" value="Kelch_1"/>
</dbReference>
<evidence type="ECO:0000256" key="2">
    <source>
        <dbReference type="ARBA" id="ARBA00022737"/>
    </source>
</evidence>
<dbReference type="InterPro" id="IPR000210">
    <property type="entry name" value="BTB/POZ_dom"/>
</dbReference>
<dbReference type="SMART" id="SM00875">
    <property type="entry name" value="BACK"/>
    <property type="match status" value="1"/>
</dbReference>
<dbReference type="PANTHER" id="PTHR24412">
    <property type="entry name" value="KELCH PROTEIN"/>
    <property type="match status" value="1"/>
</dbReference>
<evidence type="ECO:0000259" key="3">
    <source>
        <dbReference type="PROSITE" id="PS50097"/>
    </source>
</evidence>
<dbReference type="Pfam" id="PF07707">
    <property type="entry name" value="BACK"/>
    <property type="match status" value="1"/>
</dbReference>
<dbReference type="InterPro" id="IPR015915">
    <property type="entry name" value="Kelch-typ_b-propeller"/>
</dbReference>
<dbReference type="Pfam" id="PF01344">
    <property type="entry name" value="Kelch_1"/>
    <property type="match status" value="6"/>
</dbReference>
<dbReference type="FunFam" id="1.25.40.420:FF:000001">
    <property type="entry name" value="Kelch-like family member 12"/>
    <property type="match status" value="1"/>
</dbReference>
<name>A0A7L4GJ70_PODST</name>
<evidence type="ECO:0000313" key="4">
    <source>
        <dbReference type="EMBL" id="NXX13259.1"/>
    </source>
</evidence>
<dbReference type="PIRSF" id="PIRSF037037">
    <property type="entry name" value="Kelch-like_protein_gigaxonin"/>
    <property type="match status" value="1"/>
</dbReference>
<evidence type="ECO:0000313" key="5">
    <source>
        <dbReference type="Proteomes" id="UP000584326"/>
    </source>
</evidence>
<keyword evidence="5" id="KW-1185">Reference proteome</keyword>
<dbReference type="EMBL" id="VZTK01007483">
    <property type="protein sequence ID" value="NXX13259.1"/>
    <property type="molecule type" value="Genomic_DNA"/>
</dbReference>
<gene>
    <name evidence="4" type="primary">Klhl10</name>
    <name evidence="4" type="ORF">PODSTR_R01960</name>
</gene>
<reference evidence="4 5" key="1">
    <citation type="submission" date="2020-02" db="EMBL/GenBank/DDBJ databases">
        <title>Bird 10,000 Genomes (B10K) Project - Family phase.</title>
        <authorList>
            <person name="Zhang G."/>
        </authorList>
    </citation>
    <scope>NUCLEOTIDE SEQUENCE [LARGE SCALE GENOMIC DNA]</scope>
    <source>
        <strain evidence="4">B10K-DU-001-40</strain>
        <tissue evidence="4">Muscle</tissue>
    </source>
</reference>
<sequence>MGETSGAAGQSLQRDISALAWNIFNELRLEGQLCDVTIIAEGTKFRAHKIVLCTCSEYFRVLFTSSWNNADRRVYNIPGICSAIMQLIIEYAYTNTLPITADNAEDLLAAGDQFHITGIVRMCCEFFQSQLCLENCIGIWRITDYYCCPDLREAASLFILHHFEELAKVSAEFLELPVNELIHIIEKDELNTKEEAAVFEAILKWIAHAPRARRQHVAVLLSKVRLALLQVEYFMNNVKAHEYVKDNEECKALIIDTLTEMYSLYKDGQPSAFTNPLSRPRLPYALLFAIGGWSGRGPTNTVETYDSRADQWLNVTNKQESPIAYHGTAYLKGFIYVIGGFDGLNYFSSSKRFDPLKKTWQEVAPMHWQRCYVSVAVLHGFIYVMGGFDGHARLSTAERYEPETNQWTLIAPMQERRSDASATTLQEKVYICGGFNGSECLTTAEVYDPTTNQWTAIAPMNSSRSGLGVAAYGNEVYVVGGFNGVSRLRSVEAYNPFSDTWRSVPSMFSQRSNFGIGVVDDLLLVVGGFDGFTTTFEVECYSATTNDWYDVQDMGINRSALSCCVVPALPNVRDYIVGRD</sequence>
<feature type="non-terminal residue" evidence="4">
    <location>
        <position position="580"/>
    </location>
</feature>
<feature type="domain" description="BTB" evidence="3">
    <location>
        <begin position="34"/>
        <end position="101"/>
    </location>
</feature>
<dbReference type="Gene3D" id="1.25.40.420">
    <property type="match status" value="1"/>
</dbReference>
<dbReference type="SUPFAM" id="SSF54695">
    <property type="entry name" value="POZ domain"/>
    <property type="match status" value="1"/>
</dbReference>
<dbReference type="Proteomes" id="UP000584326">
    <property type="component" value="Unassembled WGS sequence"/>
</dbReference>
<dbReference type="SMART" id="SM00225">
    <property type="entry name" value="BTB"/>
    <property type="match status" value="1"/>
</dbReference>
<proteinExistence type="predicted"/>
<dbReference type="Pfam" id="PF00651">
    <property type="entry name" value="BTB"/>
    <property type="match status" value="1"/>
</dbReference>
<evidence type="ECO:0000256" key="1">
    <source>
        <dbReference type="ARBA" id="ARBA00022441"/>
    </source>
</evidence>
<dbReference type="Gene3D" id="3.30.710.10">
    <property type="entry name" value="Potassium Channel Kv1.1, Chain A"/>
    <property type="match status" value="1"/>
</dbReference>
<accession>A0A7L4GJ70</accession>
<comment type="caution">
    <text evidence="4">The sequence shown here is derived from an EMBL/GenBank/DDBJ whole genome shotgun (WGS) entry which is preliminary data.</text>
</comment>
<keyword evidence="1" id="KW-0880">Kelch repeat</keyword>
<dbReference type="SMART" id="SM00612">
    <property type="entry name" value="Kelch"/>
    <property type="match status" value="6"/>
</dbReference>
<dbReference type="PRINTS" id="PR00501">
    <property type="entry name" value="KELCHREPEAT"/>
</dbReference>
<dbReference type="OrthoDB" id="191037at2759"/>
<dbReference type="CDD" id="cd18240">
    <property type="entry name" value="BTB_POZ_KLHL10"/>
    <property type="match status" value="1"/>
</dbReference>